<proteinExistence type="predicted"/>
<dbReference type="EMBL" id="KZ559181">
    <property type="protein sequence ID" value="PLB34317.1"/>
    <property type="molecule type" value="Genomic_DNA"/>
</dbReference>
<accession>A0A2I2F126</accession>
<evidence type="ECO:0000256" key="1">
    <source>
        <dbReference type="SAM" id="MobiDB-lite"/>
    </source>
</evidence>
<protein>
    <submittedName>
        <fullName evidence="3">Uncharacterized protein</fullName>
    </submittedName>
</protein>
<feature type="region of interest" description="Disordered" evidence="1">
    <location>
        <begin position="72"/>
        <end position="92"/>
    </location>
</feature>
<dbReference type="RefSeq" id="XP_024668329.1">
    <property type="nucleotide sequence ID" value="XM_024814155.1"/>
</dbReference>
<gene>
    <name evidence="3" type="ORF">BDW47DRAFT_112399</name>
</gene>
<evidence type="ECO:0000256" key="2">
    <source>
        <dbReference type="SAM" id="Phobius"/>
    </source>
</evidence>
<name>A0A2I2F126_ASPCN</name>
<dbReference type="AlphaFoldDB" id="A0A2I2F126"/>
<sequence length="92" mass="10416">MSGPGVLAGRERCQRSRCWASSLCFPRLSLSFFLFLLPPYCFFILFYWVCVFAFLVTVPDHLTVQISRRTHREGPSTVGKLGVRADGGNDWA</sequence>
<keyword evidence="4" id="KW-1185">Reference proteome</keyword>
<keyword evidence="2" id="KW-0812">Transmembrane</keyword>
<evidence type="ECO:0000313" key="4">
    <source>
        <dbReference type="Proteomes" id="UP000234585"/>
    </source>
</evidence>
<dbReference type="GeneID" id="36521315"/>
<reference evidence="3 4" key="1">
    <citation type="submission" date="2017-12" db="EMBL/GenBank/DDBJ databases">
        <authorList>
            <consortium name="DOE Joint Genome Institute"/>
            <person name="Haridas S."/>
            <person name="Kjaerbolling I."/>
            <person name="Vesth T.C."/>
            <person name="Frisvad J.C."/>
            <person name="Nybo J.L."/>
            <person name="Theobald S."/>
            <person name="Kuo A."/>
            <person name="Bowyer P."/>
            <person name="Matsuda Y."/>
            <person name="Mondo S."/>
            <person name="Lyhne E.K."/>
            <person name="Kogle M.E."/>
            <person name="Clum A."/>
            <person name="Lipzen A."/>
            <person name="Salamov A."/>
            <person name="Ngan C.Y."/>
            <person name="Daum C."/>
            <person name="Chiniquy J."/>
            <person name="Barry K."/>
            <person name="LaButti K."/>
            <person name="Simmons B.A."/>
            <person name="Magnuson J.K."/>
            <person name="Mortensen U.H."/>
            <person name="Larsen T.O."/>
            <person name="Grigoriev I.V."/>
            <person name="Baker S.E."/>
            <person name="Andersen M.R."/>
            <person name="Nordberg H.P."/>
            <person name="Cantor M.N."/>
            <person name="Hua S.X."/>
        </authorList>
    </citation>
    <scope>NUCLEOTIDE SEQUENCE [LARGE SCALE GENOMIC DNA]</scope>
    <source>
        <strain evidence="3 4">CBS 102.13</strain>
    </source>
</reference>
<feature type="transmembrane region" description="Helical" evidence="2">
    <location>
        <begin position="32"/>
        <end position="58"/>
    </location>
</feature>
<keyword evidence="2" id="KW-0472">Membrane</keyword>
<evidence type="ECO:0000313" key="3">
    <source>
        <dbReference type="EMBL" id="PLB34317.1"/>
    </source>
</evidence>
<organism evidence="3 4">
    <name type="scientific">Aspergillus candidus</name>
    <dbReference type="NCBI Taxonomy" id="41067"/>
    <lineage>
        <taxon>Eukaryota</taxon>
        <taxon>Fungi</taxon>
        <taxon>Dikarya</taxon>
        <taxon>Ascomycota</taxon>
        <taxon>Pezizomycotina</taxon>
        <taxon>Eurotiomycetes</taxon>
        <taxon>Eurotiomycetidae</taxon>
        <taxon>Eurotiales</taxon>
        <taxon>Aspergillaceae</taxon>
        <taxon>Aspergillus</taxon>
        <taxon>Aspergillus subgen. Circumdati</taxon>
    </lineage>
</organism>
<dbReference type="Proteomes" id="UP000234585">
    <property type="component" value="Unassembled WGS sequence"/>
</dbReference>
<keyword evidence="2" id="KW-1133">Transmembrane helix</keyword>